<protein>
    <submittedName>
        <fullName evidence="2">Uncharacterized protein</fullName>
    </submittedName>
</protein>
<proteinExistence type="predicted"/>
<feature type="region of interest" description="Disordered" evidence="1">
    <location>
        <begin position="186"/>
        <end position="213"/>
    </location>
</feature>
<reference evidence="2" key="1">
    <citation type="submission" date="2017-12" db="EMBL/GenBank/DDBJ databases">
        <authorList>
            <person name="Martens C."/>
            <person name="Dahlstrom E."/>
            <person name="Barbian K."/>
            <person name="Sykora L."/>
            <person name="Ricklefs S."/>
            <person name="Bruno D."/>
            <person name="Anzick I."/>
            <person name="Myles I."/>
            <person name="Datta S.K."/>
        </authorList>
    </citation>
    <scope>NUCLEOTIDE SEQUENCE</scope>
    <source>
        <strain evidence="2">AD2</strain>
        <plasmid evidence="2">p2-AD2</plasmid>
    </source>
</reference>
<name>A0A4Y1MR96_9PROT</name>
<organism evidence="2">
    <name type="scientific">Roseomonas mucosa</name>
    <dbReference type="NCBI Taxonomy" id="207340"/>
    <lineage>
        <taxon>Bacteria</taxon>
        <taxon>Pseudomonadati</taxon>
        <taxon>Pseudomonadota</taxon>
        <taxon>Alphaproteobacteria</taxon>
        <taxon>Acetobacterales</taxon>
        <taxon>Roseomonadaceae</taxon>
        <taxon>Roseomonas</taxon>
    </lineage>
</organism>
<accession>A0A4Y1MR96</accession>
<dbReference type="AlphaFoldDB" id="A0A4Y1MR96"/>
<sequence length="316" mass="34990">MIPGEDAPDPVPGPEPHPLDSCEDRCRLRLTLRDGRVIEGLHNAVAGRHFLHRTGPGLPLVGAVEGPIEAGDIRAIEVVTTRAALLEQGRELLQGPRVPGREPVTRDDFEHRLQTLARAVAAVPEADWELQIRLKRQFEACAERIALGPGKQAWMLAEARWARKSNASPTMADLWIEPVASRSCFARPRPQDFDPDPAIRRRRVPPPPEVRADPFSVPNMLAALLGRDLKARITRSGDPPHAAAHIQVDMPVKGRARFVLIGEPSQGTTGWRAVWDGNDSKPGLRRRRLSEATEAYRRMLAAMREGCRSVQPDLFG</sequence>
<evidence type="ECO:0000256" key="1">
    <source>
        <dbReference type="SAM" id="MobiDB-lite"/>
    </source>
</evidence>
<keyword evidence="2" id="KW-0614">Plasmid</keyword>
<feature type="region of interest" description="Disordered" evidence="1">
    <location>
        <begin position="1"/>
        <end position="22"/>
    </location>
</feature>
<dbReference type="EMBL" id="CP025187">
    <property type="protein sequence ID" value="AWV20200.1"/>
    <property type="molecule type" value="Genomic_DNA"/>
</dbReference>
<geneLocation type="plasmid" evidence="2">
    <name>p2-AD2</name>
</geneLocation>
<evidence type="ECO:0000313" key="2">
    <source>
        <dbReference type="EMBL" id="AWV20200.1"/>
    </source>
</evidence>
<gene>
    <name evidence="2" type="ORF">RADP37_03903</name>
</gene>